<dbReference type="Pfam" id="PF01979">
    <property type="entry name" value="Amidohydro_1"/>
    <property type="match status" value="1"/>
</dbReference>
<proteinExistence type="predicted"/>
<dbReference type="InterPro" id="IPR050287">
    <property type="entry name" value="MTA/SAH_deaminase"/>
</dbReference>
<keyword evidence="3" id="KW-0862">Zinc</keyword>
<keyword evidence="6" id="KW-1185">Reference proteome</keyword>
<dbReference type="InterPro" id="IPR006680">
    <property type="entry name" value="Amidohydro-rel"/>
</dbReference>
<evidence type="ECO:0000256" key="2">
    <source>
        <dbReference type="ARBA" id="ARBA00022801"/>
    </source>
</evidence>
<dbReference type="FunFam" id="3.20.20.140:FF:000014">
    <property type="entry name" value="5-methylthioadenosine/S-adenosylhomocysteine deaminase"/>
    <property type="match status" value="1"/>
</dbReference>
<dbReference type="AlphaFoldDB" id="A0A1Z4JE13"/>
<dbReference type="GO" id="GO:0016814">
    <property type="term" value="F:hydrolase activity, acting on carbon-nitrogen (but not peptide) bonds, in cyclic amidines"/>
    <property type="evidence" value="ECO:0007669"/>
    <property type="project" value="UniProtKB-ARBA"/>
</dbReference>
<feature type="domain" description="Amidohydrolase-related" evidence="4">
    <location>
        <begin position="58"/>
        <end position="425"/>
    </location>
</feature>
<dbReference type="Gene3D" id="3.20.20.140">
    <property type="entry name" value="Metal-dependent hydrolases"/>
    <property type="match status" value="1"/>
</dbReference>
<dbReference type="NCBIfam" id="NF006055">
    <property type="entry name" value="PRK08203.1"/>
    <property type="match status" value="1"/>
</dbReference>
<dbReference type="Proteomes" id="UP000217895">
    <property type="component" value="Chromosome"/>
</dbReference>
<dbReference type="Gene3D" id="2.30.40.10">
    <property type="entry name" value="Urease, subunit C, domain 1"/>
    <property type="match status" value="1"/>
</dbReference>
<dbReference type="SUPFAM" id="SSF51556">
    <property type="entry name" value="Metallo-dependent hydrolases"/>
    <property type="match status" value="1"/>
</dbReference>
<dbReference type="EMBL" id="AP018203">
    <property type="protein sequence ID" value="BAY55002.1"/>
    <property type="molecule type" value="Genomic_DNA"/>
</dbReference>
<dbReference type="GO" id="GO:0046872">
    <property type="term" value="F:metal ion binding"/>
    <property type="evidence" value="ECO:0007669"/>
    <property type="project" value="UniProtKB-KW"/>
</dbReference>
<keyword evidence="1" id="KW-0479">Metal-binding</keyword>
<reference evidence="5 6" key="1">
    <citation type="submission" date="2017-06" db="EMBL/GenBank/DDBJ databases">
        <title>Genome sequencing of cyanobaciteial culture collection at National Institute for Environmental Studies (NIES).</title>
        <authorList>
            <person name="Hirose Y."/>
            <person name="Shimura Y."/>
            <person name="Fujisawa T."/>
            <person name="Nakamura Y."/>
            <person name="Kawachi M."/>
        </authorList>
    </citation>
    <scope>NUCLEOTIDE SEQUENCE [LARGE SCALE GENOMIC DNA]</scope>
    <source>
        <strain evidence="5 6">NIES-2135</strain>
    </source>
</reference>
<evidence type="ECO:0000313" key="6">
    <source>
        <dbReference type="Proteomes" id="UP000217895"/>
    </source>
</evidence>
<accession>A0A1Z4JE13</accession>
<dbReference type="PANTHER" id="PTHR43794:SF11">
    <property type="entry name" value="AMIDOHYDROLASE-RELATED DOMAIN-CONTAINING PROTEIN"/>
    <property type="match status" value="1"/>
</dbReference>
<dbReference type="InterPro" id="IPR032466">
    <property type="entry name" value="Metal_Hydrolase"/>
</dbReference>
<dbReference type="CDD" id="cd01298">
    <property type="entry name" value="ATZ_TRZ_like"/>
    <property type="match status" value="1"/>
</dbReference>
<keyword evidence="2 5" id="KW-0378">Hydrolase</keyword>
<name>A0A1Z4JE13_LEPBY</name>
<protein>
    <submittedName>
        <fullName evidence="5">Putative Amidohydrolase family protein</fullName>
    </submittedName>
</protein>
<evidence type="ECO:0000313" key="5">
    <source>
        <dbReference type="EMBL" id="BAY55002.1"/>
    </source>
</evidence>
<organism evidence="5 6">
    <name type="scientific">Leptolyngbya boryana NIES-2135</name>
    <dbReference type="NCBI Taxonomy" id="1973484"/>
    <lineage>
        <taxon>Bacteria</taxon>
        <taxon>Bacillati</taxon>
        <taxon>Cyanobacteriota</taxon>
        <taxon>Cyanophyceae</taxon>
        <taxon>Leptolyngbyales</taxon>
        <taxon>Leptolyngbyaceae</taxon>
        <taxon>Leptolyngbya group</taxon>
        <taxon>Leptolyngbya</taxon>
    </lineage>
</organism>
<dbReference type="InterPro" id="IPR011059">
    <property type="entry name" value="Metal-dep_hydrolase_composite"/>
</dbReference>
<evidence type="ECO:0000256" key="3">
    <source>
        <dbReference type="ARBA" id="ARBA00022833"/>
    </source>
</evidence>
<dbReference type="PANTHER" id="PTHR43794">
    <property type="entry name" value="AMINOHYDROLASE SSNA-RELATED"/>
    <property type="match status" value="1"/>
</dbReference>
<dbReference type="SUPFAM" id="SSF51338">
    <property type="entry name" value="Composite domain of metallo-dependent hydrolases"/>
    <property type="match status" value="2"/>
</dbReference>
<evidence type="ECO:0000256" key="1">
    <source>
        <dbReference type="ARBA" id="ARBA00022723"/>
    </source>
</evidence>
<dbReference type="GO" id="GO:0019239">
    <property type="term" value="F:deaminase activity"/>
    <property type="evidence" value="ECO:0007669"/>
    <property type="project" value="UniProtKB-ARBA"/>
</dbReference>
<gene>
    <name evidence="5" type="ORF">NIES2135_18230</name>
</gene>
<evidence type="ECO:0000259" key="4">
    <source>
        <dbReference type="Pfam" id="PF01979"/>
    </source>
</evidence>
<sequence length="452" mass="49678">MPTLLVKNIHTLATMDADRREIRHAALYIRDNVIEQVGTTAELPQTADEVLDLHDRYVVLPGLVNTHHHFFQTLTRVIPAAQNCDLFNWLQALYPIWSNLTSEAIYISAQLAAAELILSGCTTASDHLYIYPNGSTLDDEIRAVQEIGLRFHASRGSMSVGESQGGLPPDSVVEKEPDILKDSQRLIEQYHDNDRHAMLRITLAPCSPFSVTQDLMRESAALARSYPGIRLHTHLAENRSDVEYSLATFGMTPGDYAESVGWLGNDVWHAHCVQLDDRAILSFGKTGTGIAHCPCSNMRLASGMAPIRKMLQHRVPVGLGVDGSASNDTSNLLNEARTAFLMARVRELDAAAMSAREALELATLGGAKVLGRDDIGYLAPGMSADFIAVNLDRVEFAGALHDPIAAMIFCQVNQVDYSFINGRKVVDQGRLTTIELETLVEKHNTLSLKLVQ</sequence>